<dbReference type="EMBL" id="JFZZ01000098">
    <property type="protein sequence ID" value="KAK89460.1"/>
    <property type="molecule type" value="Genomic_DNA"/>
</dbReference>
<dbReference type="PATRIC" id="fig|1331206.3.peg.2520"/>
<comment type="caution">
    <text evidence="1">The sequence shown here is derived from an EMBL/GenBank/DDBJ whole genome shotgun (WGS) entry which is preliminary data.</text>
</comment>
<proteinExistence type="predicted"/>
<dbReference type="RefSeq" id="WP_005016097.1">
    <property type="nucleotide sequence ID" value="NZ_JFZZ01000098.1"/>
</dbReference>
<evidence type="ECO:0000313" key="2">
    <source>
        <dbReference type="Proteomes" id="UP000026682"/>
    </source>
</evidence>
<reference evidence="1 2" key="1">
    <citation type="submission" date="2014-03" db="EMBL/GenBank/DDBJ databases">
        <title>Genome sequence of Bordetella holmseii.</title>
        <authorList>
            <person name="Harvill E."/>
            <person name="Goodfield L.L."/>
            <person name="Ivanov Y."/>
            <person name="Meyer J.A."/>
            <person name="Newth C."/>
            <person name="Cassiday P."/>
            <person name="Tondella M.L."/>
            <person name="Liao P."/>
            <person name="Zimmerman J."/>
            <person name="Meert K."/>
            <person name="Wessel D."/>
            <person name="Berger J."/>
            <person name="Dean J.M."/>
            <person name="Holubkov R."/>
            <person name="Burr J."/>
            <person name="Liu T."/>
            <person name="Brinkac L.M."/>
            <person name="Sanka R."/>
            <person name="Kim M."/>
            <person name="Losada L."/>
        </authorList>
    </citation>
    <scope>NUCLEOTIDE SEQUENCE [LARGE SCALE GENOMIC DNA]</scope>
    <source>
        <strain evidence="1 2">CDC-H585-BH</strain>
    </source>
</reference>
<dbReference type="Proteomes" id="UP000026682">
    <property type="component" value="Unassembled WGS sequence"/>
</dbReference>
<dbReference type="AlphaFoldDB" id="A0A158M3E7"/>
<dbReference type="GeneID" id="93118781"/>
<accession>A0A158M3E7</accession>
<protein>
    <submittedName>
        <fullName evidence="1">Uncharacterized protein</fullName>
    </submittedName>
</protein>
<name>A0A158M3E7_9BORD</name>
<organism evidence="1 2">
    <name type="scientific">Bordetella holmesii CDC-H585-BH</name>
    <dbReference type="NCBI Taxonomy" id="1331206"/>
    <lineage>
        <taxon>Bacteria</taxon>
        <taxon>Pseudomonadati</taxon>
        <taxon>Pseudomonadota</taxon>
        <taxon>Betaproteobacteria</taxon>
        <taxon>Burkholderiales</taxon>
        <taxon>Alcaligenaceae</taxon>
        <taxon>Bordetella</taxon>
    </lineage>
</organism>
<sequence length="150" mass="14819">MSGFLGGLTGSTLDILGSLLTLNIPGLLQGVGSLVNGVVGLVGGLLGGLLDALGLNTCSGYLSGSETGCLNQFKSTLTTTANNAPGVGNASNAVTALVGLLLKVLQPALDAVGASVLQPLINDTIGLKLGLTDVHMLSVDCDGKGVQLVY</sequence>
<gene>
    <name evidence="1" type="ORF">L497_2492</name>
</gene>
<dbReference type="STRING" id="35814.BBB42_15430"/>
<evidence type="ECO:0000313" key="1">
    <source>
        <dbReference type="EMBL" id="KAK89460.1"/>
    </source>
</evidence>